<dbReference type="EMBL" id="BAAAID010000042">
    <property type="protein sequence ID" value="GAA0941945.1"/>
    <property type="molecule type" value="Genomic_DNA"/>
</dbReference>
<name>A0ABP4AZM7_9ACTN</name>
<sequence length="103" mass="10596">MPSESFEVRTVNLSMAMVLRYVAIGRSSYQRKVVVPPPLVVSPCLPLPTTVQPSGTVAASRKVALSEGWSLAGYQAVAACGSPVALAPPSASVCQPSPTGSPE</sequence>
<evidence type="ECO:0000313" key="1">
    <source>
        <dbReference type="EMBL" id="GAA0941945.1"/>
    </source>
</evidence>
<gene>
    <name evidence="1" type="ORF">GCM10009575_057770</name>
</gene>
<accession>A0ABP4AZM7</accession>
<dbReference type="Proteomes" id="UP001500418">
    <property type="component" value="Unassembled WGS sequence"/>
</dbReference>
<protein>
    <submittedName>
        <fullName evidence="1">Uncharacterized protein</fullName>
    </submittedName>
</protein>
<proteinExistence type="predicted"/>
<organism evidence="1 2">
    <name type="scientific">Streptomyces rhizosphaericus</name>
    <dbReference type="NCBI Taxonomy" id="114699"/>
    <lineage>
        <taxon>Bacteria</taxon>
        <taxon>Bacillati</taxon>
        <taxon>Actinomycetota</taxon>
        <taxon>Actinomycetes</taxon>
        <taxon>Kitasatosporales</taxon>
        <taxon>Streptomycetaceae</taxon>
        <taxon>Streptomyces</taxon>
        <taxon>Streptomyces violaceusniger group</taxon>
    </lineage>
</organism>
<evidence type="ECO:0000313" key="2">
    <source>
        <dbReference type="Proteomes" id="UP001500418"/>
    </source>
</evidence>
<comment type="caution">
    <text evidence="1">The sequence shown here is derived from an EMBL/GenBank/DDBJ whole genome shotgun (WGS) entry which is preliminary data.</text>
</comment>
<reference evidence="2" key="1">
    <citation type="journal article" date="2019" name="Int. J. Syst. Evol. Microbiol.">
        <title>The Global Catalogue of Microorganisms (GCM) 10K type strain sequencing project: providing services to taxonomists for standard genome sequencing and annotation.</title>
        <authorList>
            <consortium name="The Broad Institute Genomics Platform"/>
            <consortium name="The Broad Institute Genome Sequencing Center for Infectious Disease"/>
            <person name="Wu L."/>
            <person name="Ma J."/>
        </authorList>
    </citation>
    <scope>NUCLEOTIDE SEQUENCE [LARGE SCALE GENOMIC DNA]</scope>
    <source>
        <strain evidence="2">JCM 11444</strain>
    </source>
</reference>
<keyword evidence="2" id="KW-1185">Reference proteome</keyword>